<evidence type="ECO:0000313" key="1">
    <source>
        <dbReference type="EMBL" id="CAB4141154.1"/>
    </source>
</evidence>
<reference evidence="1" key="1">
    <citation type="submission" date="2020-04" db="EMBL/GenBank/DDBJ databases">
        <authorList>
            <person name="Chiriac C."/>
            <person name="Salcher M."/>
            <person name="Ghai R."/>
            <person name="Kavagutti S V."/>
        </authorList>
    </citation>
    <scope>NUCLEOTIDE SEQUENCE</scope>
</reference>
<proteinExistence type="predicted"/>
<organism evidence="1">
    <name type="scientific">uncultured Caudovirales phage</name>
    <dbReference type="NCBI Taxonomy" id="2100421"/>
    <lineage>
        <taxon>Viruses</taxon>
        <taxon>Duplodnaviria</taxon>
        <taxon>Heunggongvirae</taxon>
        <taxon>Uroviricota</taxon>
        <taxon>Caudoviricetes</taxon>
        <taxon>Peduoviridae</taxon>
        <taxon>Maltschvirus</taxon>
        <taxon>Maltschvirus maltsch</taxon>
    </lineage>
</organism>
<dbReference type="EMBL" id="LR796387">
    <property type="protein sequence ID" value="CAB4141154.1"/>
    <property type="molecule type" value="Genomic_DNA"/>
</dbReference>
<gene>
    <name evidence="1" type="ORF">UFOVP412_50</name>
</gene>
<accession>A0A6J5M319</accession>
<protein>
    <submittedName>
        <fullName evidence="1">Uncharacterized protein</fullName>
    </submittedName>
</protein>
<sequence length="134" mass="15130">MEIKTLGQLALEMAKMRIEIEQGKTVEIEWSSEKGKTPTQRNALHKWLEILADTMNAGGFDMTVWFTRYAKKGIAARWTKHSIKEVFYKPTLEAMTGKTSTEAMNTVEPSEICEVVGKALSERLGITPPAWPTR</sequence>
<name>A0A6J5M319_9CAUD</name>